<keyword evidence="4 7" id="KW-0472">Membrane</keyword>
<proteinExistence type="inferred from homology"/>
<feature type="compositionally biased region" description="Acidic residues" evidence="6">
    <location>
        <begin position="337"/>
        <end position="346"/>
    </location>
</feature>
<protein>
    <recommendedName>
        <fullName evidence="8">Rhodopsin domain-containing protein</fullName>
    </recommendedName>
</protein>
<dbReference type="PANTHER" id="PTHR33048:SF92">
    <property type="entry name" value="INTEGRAL MEMBRANE PROTEIN"/>
    <property type="match status" value="1"/>
</dbReference>
<evidence type="ECO:0000256" key="3">
    <source>
        <dbReference type="ARBA" id="ARBA00022989"/>
    </source>
</evidence>
<reference evidence="9" key="1">
    <citation type="submission" date="2021-01" db="EMBL/GenBank/DDBJ databases">
        <title>Deciphering the adaptive evolutionary patterns associated with biogeogrpahic diversity in the finger millet blast pathogen Magnaporthe oryzae in Eastern Africa.</title>
        <authorList>
            <person name="Onyema G."/>
            <person name="Shittu T.A."/>
            <person name="Dodsworth S."/>
            <person name="Devilliers S."/>
            <person name="Muthumeenakshi S."/>
            <person name="Sreenivasaprasad S."/>
        </authorList>
    </citation>
    <scope>NUCLEOTIDE SEQUENCE</scope>
    <source>
        <strain evidence="9">D15/s37</strain>
    </source>
</reference>
<evidence type="ECO:0000256" key="2">
    <source>
        <dbReference type="ARBA" id="ARBA00022692"/>
    </source>
</evidence>
<comment type="subcellular location">
    <subcellularLocation>
        <location evidence="1">Membrane</location>
        <topology evidence="1">Multi-pass membrane protein</topology>
    </subcellularLocation>
</comment>
<accession>A0ABQ8NPZ2</accession>
<feature type="transmembrane region" description="Helical" evidence="7">
    <location>
        <begin position="93"/>
        <end position="117"/>
    </location>
</feature>
<gene>
    <name evidence="9" type="ORF">MCOR33_003924</name>
</gene>
<dbReference type="Pfam" id="PF20684">
    <property type="entry name" value="Fung_rhodopsin"/>
    <property type="match status" value="1"/>
</dbReference>
<feature type="domain" description="Rhodopsin" evidence="8">
    <location>
        <begin position="26"/>
        <end position="268"/>
    </location>
</feature>
<feature type="transmembrane region" description="Helical" evidence="7">
    <location>
        <begin position="6"/>
        <end position="30"/>
    </location>
</feature>
<keyword evidence="10" id="KW-1185">Reference proteome</keyword>
<dbReference type="EMBL" id="JABSND010000053">
    <property type="protein sequence ID" value="KAI6300350.1"/>
    <property type="molecule type" value="Genomic_DNA"/>
</dbReference>
<evidence type="ECO:0000256" key="4">
    <source>
        <dbReference type="ARBA" id="ARBA00023136"/>
    </source>
</evidence>
<feature type="transmembrane region" description="Helical" evidence="7">
    <location>
        <begin position="42"/>
        <end position="66"/>
    </location>
</feature>
<evidence type="ECO:0000256" key="5">
    <source>
        <dbReference type="ARBA" id="ARBA00038359"/>
    </source>
</evidence>
<keyword evidence="2 7" id="KW-0812">Transmembrane</keyword>
<organism evidence="9 10">
    <name type="scientific">Pyricularia grisea</name>
    <name type="common">Crabgrass-specific blast fungus</name>
    <name type="synonym">Magnaporthe grisea</name>
    <dbReference type="NCBI Taxonomy" id="148305"/>
    <lineage>
        <taxon>Eukaryota</taxon>
        <taxon>Fungi</taxon>
        <taxon>Dikarya</taxon>
        <taxon>Ascomycota</taxon>
        <taxon>Pezizomycotina</taxon>
        <taxon>Sordariomycetes</taxon>
        <taxon>Sordariomycetidae</taxon>
        <taxon>Magnaporthales</taxon>
        <taxon>Pyriculariaceae</taxon>
        <taxon>Pyricularia</taxon>
    </lineage>
</organism>
<evidence type="ECO:0000313" key="10">
    <source>
        <dbReference type="Proteomes" id="UP001059893"/>
    </source>
</evidence>
<feature type="transmembrane region" description="Helical" evidence="7">
    <location>
        <begin position="179"/>
        <end position="197"/>
    </location>
</feature>
<feature type="region of interest" description="Disordered" evidence="6">
    <location>
        <begin position="274"/>
        <end position="346"/>
    </location>
</feature>
<feature type="transmembrane region" description="Helical" evidence="7">
    <location>
        <begin position="246"/>
        <end position="264"/>
    </location>
</feature>
<dbReference type="PANTHER" id="PTHR33048">
    <property type="entry name" value="PTH11-LIKE INTEGRAL MEMBRANE PROTEIN (AFU_ORTHOLOGUE AFUA_5G11245)"/>
    <property type="match status" value="1"/>
</dbReference>
<keyword evidence="3 7" id="KW-1133">Transmembrane helix</keyword>
<evidence type="ECO:0000256" key="1">
    <source>
        <dbReference type="ARBA" id="ARBA00004141"/>
    </source>
</evidence>
<evidence type="ECO:0000256" key="7">
    <source>
        <dbReference type="SAM" id="Phobius"/>
    </source>
</evidence>
<feature type="transmembrane region" description="Helical" evidence="7">
    <location>
        <begin position="129"/>
        <end position="151"/>
    </location>
</feature>
<sequence length="359" mass="40058">MLVITFPVTVAVQILLASIVLALIGARLYLKFAIQRKRLEASDYLIFFSWICALAGTSGDIFMLILKVPDDTLATFENYVPSSPEHFELIFKYLFAVVFPLYTSFYLCKFALLAVYLQLFPRHMKGKRYALYATIAYTVACFIGSILGLVLSCLPVERQWTINLEDACTNRTQVSDALWGLHITSSVMIYALPFLILRGMQLKRPVKLGLYATFGLSAIDLVLSSVMRFAWFRSDLDHQVMATIDLYYATDNYIFLTVACLPPLRPYLGMMHSSGSSARSWGRKKSTGAVSSSTGGSKGTDLLPRHSNHPRQPSQPLSPTAAMARVGSTDTLRGVESDEALDDYELDDVSRREVEANHV</sequence>
<evidence type="ECO:0000256" key="6">
    <source>
        <dbReference type="SAM" id="MobiDB-lite"/>
    </source>
</evidence>
<evidence type="ECO:0000313" key="9">
    <source>
        <dbReference type="EMBL" id="KAI6300350.1"/>
    </source>
</evidence>
<dbReference type="InterPro" id="IPR052337">
    <property type="entry name" value="SAT4-like"/>
</dbReference>
<dbReference type="Proteomes" id="UP001059893">
    <property type="component" value="Unassembled WGS sequence"/>
</dbReference>
<dbReference type="InterPro" id="IPR049326">
    <property type="entry name" value="Rhodopsin_dom_fungi"/>
</dbReference>
<name>A0ABQ8NPZ2_PYRGI</name>
<evidence type="ECO:0000259" key="8">
    <source>
        <dbReference type="Pfam" id="PF20684"/>
    </source>
</evidence>
<feature type="transmembrane region" description="Helical" evidence="7">
    <location>
        <begin position="209"/>
        <end position="231"/>
    </location>
</feature>
<comment type="caution">
    <text evidence="9">The sequence shown here is derived from an EMBL/GenBank/DDBJ whole genome shotgun (WGS) entry which is preliminary data.</text>
</comment>
<comment type="similarity">
    <text evidence="5">Belongs to the SAT4 family.</text>
</comment>